<name>A0A7H8N111_STRMI</name>
<dbReference type="SUPFAM" id="SSF47413">
    <property type="entry name" value="lambda repressor-like DNA-binding domains"/>
    <property type="match status" value="1"/>
</dbReference>
<feature type="coiled-coil region" evidence="1">
    <location>
        <begin position="101"/>
        <end position="202"/>
    </location>
</feature>
<evidence type="ECO:0000256" key="3">
    <source>
        <dbReference type="SAM" id="Phobius"/>
    </source>
</evidence>
<feature type="domain" description="HTH cro/C1-type" evidence="4">
    <location>
        <begin position="31"/>
        <end position="74"/>
    </location>
</feature>
<dbReference type="EMBL" id="CP054928">
    <property type="protein sequence ID" value="QKW48164.1"/>
    <property type="molecule type" value="Genomic_DNA"/>
</dbReference>
<keyword evidence="3" id="KW-0812">Transmembrane</keyword>
<dbReference type="PROSITE" id="PS50943">
    <property type="entry name" value="HTH_CROC1"/>
    <property type="match status" value="1"/>
</dbReference>
<keyword evidence="1" id="KW-0175">Coiled coil</keyword>
<reference evidence="5 6" key="1">
    <citation type="submission" date="2020-06" db="EMBL/GenBank/DDBJ databases">
        <title>Genome mining for natural products.</title>
        <authorList>
            <person name="Zhang B."/>
            <person name="Shi J."/>
            <person name="Ge H."/>
        </authorList>
    </citation>
    <scope>NUCLEOTIDE SEQUENCE [LARGE SCALE GENOMIC DNA]</scope>
    <source>
        <strain evidence="5 6">NA06532</strain>
        <plasmid evidence="5 6">unnamed2</plasmid>
    </source>
</reference>
<proteinExistence type="predicted"/>
<gene>
    <name evidence="5" type="ORF">HUT09_37160</name>
</gene>
<dbReference type="Proteomes" id="UP000509345">
    <property type="component" value="Plasmid unnamed2"/>
</dbReference>
<keyword evidence="3" id="KW-0472">Membrane</keyword>
<dbReference type="GeneID" id="87636884"/>
<dbReference type="GO" id="GO:0003677">
    <property type="term" value="F:DNA binding"/>
    <property type="evidence" value="ECO:0007669"/>
    <property type="project" value="InterPro"/>
</dbReference>
<geneLocation type="plasmid" evidence="5 6">
    <name>unnamed2</name>
</geneLocation>
<feature type="transmembrane region" description="Helical" evidence="3">
    <location>
        <begin position="338"/>
        <end position="358"/>
    </location>
</feature>
<protein>
    <submittedName>
        <fullName evidence="5">Helix-turn-helix domain-containing protein</fullName>
    </submittedName>
</protein>
<dbReference type="AlphaFoldDB" id="A0A7H8N111"/>
<organism evidence="5 6">
    <name type="scientific">Streptomyces microflavus</name>
    <name type="common">Streptomyces lipmanii</name>
    <dbReference type="NCBI Taxonomy" id="1919"/>
    <lineage>
        <taxon>Bacteria</taxon>
        <taxon>Bacillati</taxon>
        <taxon>Actinomycetota</taxon>
        <taxon>Actinomycetes</taxon>
        <taxon>Kitasatosporales</taxon>
        <taxon>Streptomycetaceae</taxon>
        <taxon>Streptomyces</taxon>
    </lineage>
</organism>
<evidence type="ECO:0000313" key="5">
    <source>
        <dbReference type="EMBL" id="QKW48164.1"/>
    </source>
</evidence>
<feature type="region of interest" description="Disordered" evidence="2">
    <location>
        <begin position="235"/>
        <end position="298"/>
    </location>
</feature>
<keyword evidence="5" id="KW-0614">Plasmid</keyword>
<evidence type="ECO:0000313" key="6">
    <source>
        <dbReference type="Proteomes" id="UP000509345"/>
    </source>
</evidence>
<feature type="transmembrane region" description="Helical" evidence="3">
    <location>
        <begin position="305"/>
        <end position="326"/>
    </location>
</feature>
<dbReference type="InterPro" id="IPR001387">
    <property type="entry name" value="Cro/C1-type_HTH"/>
</dbReference>
<feature type="compositionally biased region" description="Pro residues" evidence="2">
    <location>
        <begin position="285"/>
        <end position="294"/>
    </location>
</feature>
<sequence length="409" mass="43926">MGVSGEVPAAAAAYAAALREVVDGFLAVGGTQKKLADALHISPAALSRYLSGDRTAPYGFLRDLRAFLEERDLLWDEETGELLDALCGQAHAASGSPAVQLIQIREELTRLRGEQQEAKAIAETRLAVLEAQARELTGQLAQALDRARTAEGARALLEAQVREQDESLHHAQDYIREVEAELSEQREQARLLQLEVGVLRKQNQQLVEDQDRTVSGVSTQATSFEATLAARAARQATEAAAPTQQRRGQTASKDEILKPLASFPRLDTPTPTPTRPKPTGKPQNPHRPQPPAPEPMRAIRPGRDALAFLVLAAPVWPAGAAFAAGIRADPGPSVWKLIIAAVVALLATAIGCSGHLIVLEKYYSSRFVGVALQLIYTTPVVLIAGISVPLLSHTDDPVSHWLADVVGLL</sequence>
<evidence type="ECO:0000259" key="4">
    <source>
        <dbReference type="PROSITE" id="PS50943"/>
    </source>
</evidence>
<dbReference type="CDD" id="cd00093">
    <property type="entry name" value="HTH_XRE"/>
    <property type="match status" value="1"/>
</dbReference>
<keyword evidence="3" id="KW-1133">Transmembrane helix</keyword>
<feature type="transmembrane region" description="Helical" evidence="3">
    <location>
        <begin position="370"/>
        <end position="391"/>
    </location>
</feature>
<evidence type="ECO:0000256" key="1">
    <source>
        <dbReference type="SAM" id="Coils"/>
    </source>
</evidence>
<evidence type="ECO:0000256" key="2">
    <source>
        <dbReference type="SAM" id="MobiDB-lite"/>
    </source>
</evidence>
<dbReference type="RefSeq" id="WP_176146002.1">
    <property type="nucleotide sequence ID" value="NZ_CP054928.1"/>
</dbReference>
<dbReference type="InterPro" id="IPR010982">
    <property type="entry name" value="Lambda_DNA-bd_dom_sf"/>
</dbReference>
<accession>A0A7H8N111</accession>
<dbReference type="Pfam" id="PF01381">
    <property type="entry name" value="HTH_3"/>
    <property type="match status" value="1"/>
</dbReference>
<feature type="compositionally biased region" description="Low complexity" evidence="2">
    <location>
        <begin position="235"/>
        <end position="247"/>
    </location>
</feature>